<feature type="transmembrane region" description="Helical" evidence="1">
    <location>
        <begin position="737"/>
        <end position="756"/>
    </location>
</feature>
<dbReference type="InterPro" id="IPR011110">
    <property type="entry name" value="Reg_prop"/>
</dbReference>
<dbReference type="InterPro" id="IPR015943">
    <property type="entry name" value="WD40/YVTN_repeat-like_dom_sf"/>
</dbReference>
<reference evidence="3" key="1">
    <citation type="journal article" date="2019" name="Int. J. Syst. Evol. Microbiol.">
        <title>The Global Catalogue of Microorganisms (GCM) 10K type strain sequencing project: providing services to taxonomists for standard genome sequencing and annotation.</title>
        <authorList>
            <consortium name="The Broad Institute Genomics Platform"/>
            <consortium name="The Broad Institute Genome Sequencing Center for Infectious Disease"/>
            <person name="Wu L."/>
            <person name="Ma J."/>
        </authorList>
    </citation>
    <scope>NUCLEOTIDE SEQUENCE [LARGE SCALE GENOMIC DNA]</scope>
    <source>
        <strain evidence="3">KCTC 52925</strain>
    </source>
</reference>
<proteinExistence type="predicted"/>
<evidence type="ECO:0000313" key="3">
    <source>
        <dbReference type="Proteomes" id="UP001597438"/>
    </source>
</evidence>
<protein>
    <submittedName>
        <fullName evidence="2">Two-component regulator propeller domain-containing protein</fullName>
    </submittedName>
</protein>
<comment type="caution">
    <text evidence="2">The sequence shown here is derived from an EMBL/GenBank/DDBJ whole genome shotgun (WGS) entry which is preliminary data.</text>
</comment>
<sequence>MGPFRKIIVYSLMVLYFILSHQLFSQEHPPIINFQPSEYNGENQNWGISQDENGFIYIANNDGLLEFNGARWSLYKSPNFSIMRSVLAFDGLIYAGYHREFGFWKRNNLGVLKYSSLSDSLPSEMFEDENIWNIKQIDEWIIFQSYNRIYFYNPDTGKITFNTDVDNYYRIFNVSDRLYLQKKDRSVYLLRNGEEELITQLGNEFDVRLVLSIFETDNKNLLFLTRKKGIFILKNSKVEQWDFPAKEIISQYQIFGGIQLRNGSLVLGTISNGIIVLDSTGNLKYQIDKSNSLGNNTVLSLFEDSNNNVWAGLDNGIDCLNMNSYITEYFDSSGKLGTIYASAIKNGNLYLGTNQGLFLKKLNAESNPRLVAGTKGQVWALKTLYGDLLCGHTEGTFLINDDSATLISNVQGAWDFKLIPEHPNKILTGNYHGLSILEKLNDTWRLRNEIEGFKYSSRFFEIMNGNEIWVNHEYKGIFKLEVDPDFQKIIRTELSSKIPKGENSGILKYNSDLLYYTKDGIFKIDTKAGTISKDSILNKIALSNQFLSGKMIEDSSKRLWTFSKESIVFTEQSPVYGEINTKSIPLNLESRKTTVSFENIFGIGDDKYFIGGTNNYLLLDLKKLNDAEHKIFLNSVLIGGTDDKFNLVNKEGNLEFPYNKRSLRFRYSVPNYHKYEITSYQHRLKGMRDDWSAWENSPSVSFEKLPFGDYTFEVRSKIGEKLSSNTEQFAFTIKRPFYLSNFALLCYILIANLLHIL</sequence>
<dbReference type="InterPro" id="IPR011047">
    <property type="entry name" value="Quinoprotein_ADH-like_sf"/>
</dbReference>
<dbReference type="Pfam" id="PF07494">
    <property type="entry name" value="Reg_prop"/>
    <property type="match status" value="1"/>
</dbReference>
<dbReference type="Proteomes" id="UP001597438">
    <property type="component" value="Unassembled WGS sequence"/>
</dbReference>
<name>A0ABW5X8Y8_9FLAO</name>
<dbReference type="Gene3D" id="2.60.40.10">
    <property type="entry name" value="Immunoglobulins"/>
    <property type="match status" value="1"/>
</dbReference>
<evidence type="ECO:0000313" key="2">
    <source>
        <dbReference type="EMBL" id="MFD2834131.1"/>
    </source>
</evidence>
<dbReference type="RefSeq" id="WP_378212990.1">
    <property type="nucleotide sequence ID" value="NZ_JBHUOJ010000028.1"/>
</dbReference>
<feature type="transmembrane region" description="Helical" evidence="1">
    <location>
        <begin position="7"/>
        <end position="24"/>
    </location>
</feature>
<dbReference type="SUPFAM" id="SSF50998">
    <property type="entry name" value="Quinoprotein alcohol dehydrogenase-like"/>
    <property type="match status" value="1"/>
</dbReference>
<dbReference type="Gene3D" id="2.130.10.10">
    <property type="entry name" value="YVTN repeat-like/Quinoprotein amine dehydrogenase"/>
    <property type="match status" value="2"/>
</dbReference>
<gene>
    <name evidence="2" type="ORF">ACFSYS_12615</name>
</gene>
<keyword evidence="3" id="KW-1185">Reference proteome</keyword>
<organism evidence="2 3">
    <name type="scientific">Christiangramia antarctica</name>
    <dbReference type="NCBI Taxonomy" id="2058158"/>
    <lineage>
        <taxon>Bacteria</taxon>
        <taxon>Pseudomonadati</taxon>
        <taxon>Bacteroidota</taxon>
        <taxon>Flavobacteriia</taxon>
        <taxon>Flavobacteriales</taxon>
        <taxon>Flavobacteriaceae</taxon>
        <taxon>Christiangramia</taxon>
    </lineage>
</organism>
<keyword evidence="1" id="KW-0812">Transmembrane</keyword>
<accession>A0ABW5X8Y8</accession>
<evidence type="ECO:0000256" key="1">
    <source>
        <dbReference type="SAM" id="Phobius"/>
    </source>
</evidence>
<keyword evidence="1" id="KW-0472">Membrane</keyword>
<keyword evidence="1" id="KW-1133">Transmembrane helix</keyword>
<dbReference type="InterPro" id="IPR013783">
    <property type="entry name" value="Ig-like_fold"/>
</dbReference>
<dbReference type="EMBL" id="JBHUOJ010000028">
    <property type="protein sequence ID" value="MFD2834131.1"/>
    <property type="molecule type" value="Genomic_DNA"/>
</dbReference>